<keyword evidence="1" id="KW-0812">Transmembrane</keyword>
<keyword evidence="1" id="KW-1133">Transmembrane helix</keyword>
<sequence length="96" mass="11224">MVPQQRNYKLQIVVDILSCSLSGLVPVLFFVCINVLNGVKYLTMSFNIERCLRHFHFLALLPKYAFDFNIKAVQLDSDMLKKELKQGNHDQSDYWI</sequence>
<proteinExistence type="predicted"/>
<evidence type="ECO:0000313" key="3">
    <source>
        <dbReference type="Proteomes" id="UP000499080"/>
    </source>
</evidence>
<dbReference type="AlphaFoldDB" id="A0A4Y2NQ34"/>
<feature type="transmembrane region" description="Helical" evidence="1">
    <location>
        <begin position="12"/>
        <end position="36"/>
    </location>
</feature>
<gene>
    <name evidence="2" type="ORF">AVEN_131558_1</name>
</gene>
<organism evidence="2 3">
    <name type="scientific">Araneus ventricosus</name>
    <name type="common">Orbweaver spider</name>
    <name type="synonym">Epeira ventricosa</name>
    <dbReference type="NCBI Taxonomy" id="182803"/>
    <lineage>
        <taxon>Eukaryota</taxon>
        <taxon>Metazoa</taxon>
        <taxon>Ecdysozoa</taxon>
        <taxon>Arthropoda</taxon>
        <taxon>Chelicerata</taxon>
        <taxon>Arachnida</taxon>
        <taxon>Araneae</taxon>
        <taxon>Araneomorphae</taxon>
        <taxon>Entelegynae</taxon>
        <taxon>Araneoidea</taxon>
        <taxon>Araneidae</taxon>
        <taxon>Araneus</taxon>
    </lineage>
</organism>
<reference evidence="2 3" key="1">
    <citation type="journal article" date="2019" name="Sci. Rep.">
        <title>Orb-weaving spider Araneus ventricosus genome elucidates the spidroin gene catalogue.</title>
        <authorList>
            <person name="Kono N."/>
            <person name="Nakamura H."/>
            <person name="Ohtoshi R."/>
            <person name="Moran D.A.P."/>
            <person name="Shinohara A."/>
            <person name="Yoshida Y."/>
            <person name="Fujiwara M."/>
            <person name="Mori M."/>
            <person name="Tomita M."/>
            <person name="Arakawa K."/>
        </authorList>
    </citation>
    <scope>NUCLEOTIDE SEQUENCE [LARGE SCALE GENOMIC DNA]</scope>
</reference>
<evidence type="ECO:0000256" key="1">
    <source>
        <dbReference type="SAM" id="Phobius"/>
    </source>
</evidence>
<protein>
    <submittedName>
        <fullName evidence="2">Uncharacterized protein</fullName>
    </submittedName>
</protein>
<comment type="caution">
    <text evidence="2">The sequence shown here is derived from an EMBL/GenBank/DDBJ whole genome shotgun (WGS) entry which is preliminary data.</text>
</comment>
<keyword evidence="3" id="KW-1185">Reference proteome</keyword>
<dbReference type="Proteomes" id="UP000499080">
    <property type="component" value="Unassembled WGS sequence"/>
</dbReference>
<evidence type="ECO:0000313" key="2">
    <source>
        <dbReference type="EMBL" id="GBN41628.1"/>
    </source>
</evidence>
<name>A0A4Y2NQ34_ARAVE</name>
<keyword evidence="1" id="KW-0472">Membrane</keyword>
<accession>A0A4Y2NQ34</accession>
<dbReference type="EMBL" id="BGPR01009684">
    <property type="protein sequence ID" value="GBN41628.1"/>
    <property type="molecule type" value="Genomic_DNA"/>
</dbReference>